<dbReference type="Proteomes" id="UP000003157">
    <property type="component" value="Unassembled WGS sequence"/>
</dbReference>
<sequence length="69" mass="8300">MKYKLEIQSNGFNIEESRIIKEVKDSLKHKKIILNKINDLEIYYVTDKKIIYYNGLYNDEIVKGEIYII</sequence>
<keyword evidence="2" id="KW-1185">Reference proteome</keyword>
<reference evidence="1 2" key="1">
    <citation type="submission" date="2010-12" db="EMBL/GenBank/DDBJ databases">
        <title>The Genome Sequence of Coprobacillus sp. strain 29_1.</title>
        <authorList>
            <consortium name="The Broad Institute Genome Sequencing Platform"/>
            <person name="Earl A."/>
            <person name="Ward D."/>
            <person name="Feldgarden M."/>
            <person name="Gevers D."/>
            <person name="Daigneault M."/>
            <person name="Sibley C.D."/>
            <person name="White A."/>
            <person name="Strauss J."/>
            <person name="Allen-Vercoe E."/>
            <person name="Young S.K."/>
            <person name="Zeng Q."/>
            <person name="Gargeya S."/>
            <person name="Fitzgerald M."/>
            <person name="Haas B."/>
            <person name="Abouelleil A."/>
            <person name="Alvarado L."/>
            <person name="Arachchi H.M."/>
            <person name="Berlin A."/>
            <person name="Brown A."/>
            <person name="Chapman S.B."/>
            <person name="Chen Z."/>
            <person name="Dunbar C."/>
            <person name="Freedman E."/>
            <person name="Gearin G."/>
            <person name="Gellesch M."/>
            <person name="Goldberg J."/>
            <person name="Griggs A."/>
            <person name="Gujja S."/>
            <person name="Heilman E."/>
            <person name="Heiman D."/>
            <person name="Howarth C."/>
            <person name="Larson L."/>
            <person name="Lui A."/>
            <person name="MacDonald P.J.P."/>
            <person name="Mehta T."/>
            <person name="Montmayeur A."/>
            <person name="Murphy C."/>
            <person name="Neiman D."/>
            <person name="Pearson M."/>
            <person name="Priest M."/>
            <person name="Roberts A."/>
            <person name="Saif S."/>
            <person name="Shea T."/>
            <person name="Shenoy N."/>
            <person name="Sisk P."/>
            <person name="Stolte C."/>
            <person name="Sykes S."/>
            <person name="White J."/>
            <person name="Yandava C."/>
            <person name="Nusbaum C."/>
            <person name="Birren B."/>
        </authorList>
    </citation>
    <scope>NUCLEOTIDE SEQUENCE [LARGE SCALE GENOMIC DNA]</scope>
    <source>
        <strain evidence="1 2">29_1</strain>
    </source>
</reference>
<organism evidence="1 2">
    <name type="scientific">Coprobacillus cateniformis</name>
    <dbReference type="NCBI Taxonomy" id="100884"/>
    <lineage>
        <taxon>Bacteria</taxon>
        <taxon>Bacillati</taxon>
        <taxon>Bacillota</taxon>
        <taxon>Erysipelotrichia</taxon>
        <taxon>Erysipelotrichales</taxon>
        <taxon>Coprobacillaceae</taxon>
        <taxon>Coprobacillus</taxon>
    </lineage>
</organism>
<accession>E7GEC5</accession>
<evidence type="ECO:0000313" key="1">
    <source>
        <dbReference type="EMBL" id="EFW03606.1"/>
    </source>
</evidence>
<dbReference type="AlphaFoldDB" id="E7GEC5"/>
<proteinExistence type="predicted"/>
<dbReference type="RefSeq" id="WP_008790379.1">
    <property type="nucleotide sequence ID" value="NZ_AKCB01000004.1"/>
</dbReference>
<protein>
    <submittedName>
        <fullName evidence="1">Uncharacterized protein</fullName>
    </submittedName>
</protein>
<dbReference type="GeneID" id="78231440"/>
<comment type="caution">
    <text evidence="1">The sequence shown here is derived from an EMBL/GenBank/DDBJ whole genome shotgun (WGS) entry which is preliminary data.</text>
</comment>
<dbReference type="EMBL" id="ADKX01000046">
    <property type="protein sequence ID" value="EFW03606.1"/>
    <property type="molecule type" value="Genomic_DNA"/>
</dbReference>
<evidence type="ECO:0000313" key="2">
    <source>
        <dbReference type="Proteomes" id="UP000003157"/>
    </source>
</evidence>
<dbReference type="HOGENOM" id="CLU_2768750_0_0_9"/>
<dbReference type="STRING" id="100884.GCA_000269565_03690"/>
<gene>
    <name evidence="1" type="ORF">HMPREF9488_03297</name>
</gene>
<name>E7GEC5_9FIRM</name>